<dbReference type="PANTHER" id="PTHR33751">
    <property type="entry name" value="CBB3-TYPE CYTOCHROME C OXIDASE SUBUNIT FIXP"/>
    <property type="match status" value="1"/>
</dbReference>
<dbReference type="Pfam" id="PF13442">
    <property type="entry name" value="Cytochrome_CBB3"/>
    <property type="match status" value="1"/>
</dbReference>
<keyword evidence="3 4" id="KW-0408">Iron</keyword>
<sequence length="228" mass="23356">MVQAEALTMAIRKCTLSALVWLLSVSPWVQASPSDIANQGLGENIAPCSSCHGAHGEGNAAAGFPRLAGLGAPYLEAQLDAFASGARGNAVMQPIASALSTDQRSAMATYYSQLPTEGAQASKGQSDNPPDTGAELAEHGRWASDIPACVQCHGPAGVGVGEHFPALAGQPAAYLAGQLRAWRNGKRPGGPMGLMASIAAKLDESDIKPVAQYFAAQSPAPAKGLDHE</sequence>
<dbReference type="Pfam" id="PF00034">
    <property type="entry name" value="Cytochrom_C"/>
    <property type="match status" value="1"/>
</dbReference>
<accession>A0ABV2B4B1</accession>
<dbReference type="InterPro" id="IPR024167">
    <property type="entry name" value="Cytochrome_c4-like"/>
</dbReference>
<evidence type="ECO:0000256" key="6">
    <source>
        <dbReference type="SAM" id="SignalP"/>
    </source>
</evidence>
<keyword evidence="9" id="KW-1185">Reference proteome</keyword>
<feature type="region of interest" description="Disordered" evidence="5">
    <location>
        <begin position="116"/>
        <end position="136"/>
    </location>
</feature>
<keyword evidence="1 4" id="KW-0349">Heme</keyword>
<evidence type="ECO:0000256" key="1">
    <source>
        <dbReference type="ARBA" id="ARBA00022617"/>
    </source>
</evidence>
<organism evidence="8 9">
    <name type="scientific">Salinisphaera dokdonensis CL-ES53</name>
    <dbReference type="NCBI Taxonomy" id="1304272"/>
    <lineage>
        <taxon>Bacteria</taxon>
        <taxon>Pseudomonadati</taxon>
        <taxon>Pseudomonadota</taxon>
        <taxon>Gammaproteobacteria</taxon>
        <taxon>Salinisphaerales</taxon>
        <taxon>Salinisphaeraceae</taxon>
        <taxon>Salinisphaera</taxon>
    </lineage>
</organism>
<dbReference type="PIRSF" id="PIRSF000005">
    <property type="entry name" value="Cytochrome_c4"/>
    <property type="match status" value="1"/>
</dbReference>
<name>A0ABV2B4B1_9GAMM</name>
<dbReference type="InterPro" id="IPR050597">
    <property type="entry name" value="Cytochrome_c_Oxidase_Subunit"/>
</dbReference>
<evidence type="ECO:0000259" key="7">
    <source>
        <dbReference type="PROSITE" id="PS51007"/>
    </source>
</evidence>
<feature type="chain" id="PRO_5045846740" evidence="6">
    <location>
        <begin position="32"/>
        <end position="228"/>
    </location>
</feature>
<evidence type="ECO:0000313" key="8">
    <source>
        <dbReference type="EMBL" id="MES1930465.1"/>
    </source>
</evidence>
<dbReference type="PANTHER" id="PTHR33751:SF11">
    <property type="entry name" value="BLL4483 PROTEIN"/>
    <property type="match status" value="1"/>
</dbReference>
<evidence type="ECO:0000256" key="3">
    <source>
        <dbReference type="ARBA" id="ARBA00023004"/>
    </source>
</evidence>
<dbReference type="SUPFAM" id="SSF46626">
    <property type="entry name" value="Cytochrome c"/>
    <property type="match status" value="2"/>
</dbReference>
<dbReference type="InterPro" id="IPR009056">
    <property type="entry name" value="Cyt_c-like_dom"/>
</dbReference>
<comment type="caution">
    <text evidence="8">The sequence shown here is derived from an EMBL/GenBank/DDBJ whole genome shotgun (WGS) entry which is preliminary data.</text>
</comment>
<reference evidence="8 9" key="1">
    <citation type="submission" date="2013-03" db="EMBL/GenBank/DDBJ databases">
        <title>Salinisphaera dokdonensis CL-ES53 Genome Sequencing.</title>
        <authorList>
            <person name="Li C."/>
            <person name="Lai Q."/>
            <person name="Shao Z."/>
        </authorList>
    </citation>
    <scope>NUCLEOTIDE SEQUENCE [LARGE SCALE GENOMIC DNA]</scope>
    <source>
        <strain evidence="8 9">CL-ES53</strain>
    </source>
</reference>
<evidence type="ECO:0000256" key="2">
    <source>
        <dbReference type="ARBA" id="ARBA00022723"/>
    </source>
</evidence>
<feature type="signal peptide" evidence="6">
    <location>
        <begin position="1"/>
        <end position="31"/>
    </location>
</feature>
<protein>
    <submittedName>
        <fullName evidence="8">Cytochrome c</fullName>
    </submittedName>
</protein>
<dbReference type="EMBL" id="APND01000005">
    <property type="protein sequence ID" value="MES1930465.1"/>
    <property type="molecule type" value="Genomic_DNA"/>
</dbReference>
<evidence type="ECO:0000256" key="5">
    <source>
        <dbReference type="SAM" id="MobiDB-lite"/>
    </source>
</evidence>
<evidence type="ECO:0000256" key="4">
    <source>
        <dbReference type="PROSITE-ProRule" id="PRU00433"/>
    </source>
</evidence>
<keyword evidence="2 4" id="KW-0479">Metal-binding</keyword>
<proteinExistence type="predicted"/>
<feature type="domain" description="Cytochrome c" evidence="7">
    <location>
        <begin position="135"/>
        <end position="218"/>
    </location>
</feature>
<dbReference type="PROSITE" id="PS51007">
    <property type="entry name" value="CYTC"/>
    <property type="match status" value="2"/>
</dbReference>
<gene>
    <name evidence="8" type="ORF">SADO_14484</name>
</gene>
<dbReference type="InterPro" id="IPR036909">
    <property type="entry name" value="Cyt_c-like_dom_sf"/>
</dbReference>
<feature type="domain" description="Cytochrome c" evidence="7">
    <location>
        <begin position="35"/>
        <end position="115"/>
    </location>
</feature>
<keyword evidence="6" id="KW-0732">Signal</keyword>
<dbReference type="Proteomes" id="UP001460888">
    <property type="component" value="Unassembled WGS sequence"/>
</dbReference>
<dbReference type="Gene3D" id="1.10.760.10">
    <property type="entry name" value="Cytochrome c-like domain"/>
    <property type="match status" value="2"/>
</dbReference>
<evidence type="ECO:0000313" key="9">
    <source>
        <dbReference type="Proteomes" id="UP001460888"/>
    </source>
</evidence>